<dbReference type="SUPFAM" id="SSF56219">
    <property type="entry name" value="DNase I-like"/>
    <property type="match status" value="1"/>
</dbReference>
<dbReference type="Proteomes" id="UP001237642">
    <property type="component" value="Unassembled WGS sequence"/>
</dbReference>
<reference evidence="1" key="2">
    <citation type="submission" date="2023-05" db="EMBL/GenBank/DDBJ databases">
        <authorList>
            <person name="Schelkunov M.I."/>
        </authorList>
    </citation>
    <scope>NUCLEOTIDE SEQUENCE</scope>
    <source>
        <strain evidence="1">Hsosn_3</strain>
        <tissue evidence="1">Leaf</tissue>
    </source>
</reference>
<gene>
    <name evidence="1" type="ORF">POM88_007341</name>
</gene>
<evidence type="ECO:0008006" key="3">
    <source>
        <dbReference type="Google" id="ProtNLM"/>
    </source>
</evidence>
<dbReference type="InterPro" id="IPR036691">
    <property type="entry name" value="Endo/exonu/phosph_ase_sf"/>
</dbReference>
<sequence>MDQVELLGFSQNHIDVKVTMGEDDPWRLTGLYGEPNRALRWRTWDLLRNLARDSNLPWCIIGDVNNVVDASDKNGGSQYPSSLIEGFNEALLDGWTLLIGWKYDWTEL</sequence>
<evidence type="ECO:0000313" key="2">
    <source>
        <dbReference type="Proteomes" id="UP001237642"/>
    </source>
</evidence>
<keyword evidence="2" id="KW-1185">Reference proteome</keyword>
<reference evidence="1" key="1">
    <citation type="submission" date="2023-02" db="EMBL/GenBank/DDBJ databases">
        <title>Genome of toxic invasive species Heracleum sosnowskyi carries increased number of genes despite the absence of recent whole-genome duplications.</title>
        <authorList>
            <person name="Schelkunov M."/>
            <person name="Shtratnikova V."/>
            <person name="Makarenko M."/>
            <person name="Klepikova A."/>
            <person name="Omelchenko D."/>
            <person name="Novikova G."/>
            <person name="Obukhova E."/>
            <person name="Bogdanov V."/>
            <person name="Penin A."/>
            <person name="Logacheva M."/>
        </authorList>
    </citation>
    <scope>NUCLEOTIDE SEQUENCE</scope>
    <source>
        <strain evidence="1">Hsosn_3</strain>
        <tissue evidence="1">Leaf</tissue>
    </source>
</reference>
<dbReference type="EMBL" id="JAUIZM010000002">
    <property type="protein sequence ID" value="KAK1397478.1"/>
    <property type="molecule type" value="Genomic_DNA"/>
</dbReference>
<name>A0AAD8J579_9APIA</name>
<accession>A0AAD8J579</accession>
<organism evidence="1 2">
    <name type="scientific">Heracleum sosnowskyi</name>
    <dbReference type="NCBI Taxonomy" id="360622"/>
    <lineage>
        <taxon>Eukaryota</taxon>
        <taxon>Viridiplantae</taxon>
        <taxon>Streptophyta</taxon>
        <taxon>Embryophyta</taxon>
        <taxon>Tracheophyta</taxon>
        <taxon>Spermatophyta</taxon>
        <taxon>Magnoliopsida</taxon>
        <taxon>eudicotyledons</taxon>
        <taxon>Gunneridae</taxon>
        <taxon>Pentapetalae</taxon>
        <taxon>asterids</taxon>
        <taxon>campanulids</taxon>
        <taxon>Apiales</taxon>
        <taxon>Apiaceae</taxon>
        <taxon>Apioideae</taxon>
        <taxon>apioid superclade</taxon>
        <taxon>Tordylieae</taxon>
        <taxon>Tordyliinae</taxon>
        <taxon>Heracleum</taxon>
    </lineage>
</organism>
<dbReference type="AlphaFoldDB" id="A0AAD8J579"/>
<evidence type="ECO:0000313" key="1">
    <source>
        <dbReference type="EMBL" id="KAK1397478.1"/>
    </source>
</evidence>
<proteinExistence type="predicted"/>
<comment type="caution">
    <text evidence="1">The sequence shown here is derived from an EMBL/GenBank/DDBJ whole genome shotgun (WGS) entry which is preliminary data.</text>
</comment>
<dbReference type="Gene3D" id="3.60.10.10">
    <property type="entry name" value="Endonuclease/exonuclease/phosphatase"/>
    <property type="match status" value="1"/>
</dbReference>
<protein>
    <recommendedName>
        <fullName evidence="3">Endonuclease/exonuclease/phosphatase domain-containing protein</fullName>
    </recommendedName>
</protein>